<comment type="caution">
    <text evidence="3">The sequence shown here is derived from an EMBL/GenBank/DDBJ whole genome shotgun (WGS) entry which is preliminary data.</text>
</comment>
<dbReference type="AlphaFoldDB" id="A0A7J6GKB2"/>
<gene>
    <name evidence="1" type="ORF">G4B88_023938</name>
    <name evidence="2" type="ORF">G4B88_023939</name>
    <name evidence="3" type="ORF">G4B88_023940</name>
    <name evidence="4" type="ORF">G4B88_023941</name>
    <name evidence="5" type="ORF">G4B88_023942</name>
</gene>
<dbReference type="EMBL" id="JAATIQ010000098">
    <property type="protein sequence ID" value="KAF4383366.1"/>
    <property type="molecule type" value="Genomic_DNA"/>
</dbReference>
<keyword evidence="6" id="KW-1185">Reference proteome</keyword>
<evidence type="ECO:0000313" key="3">
    <source>
        <dbReference type="EMBL" id="KAF4383366.1"/>
    </source>
</evidence>
<accession>A0A7J6GKB2</accession>
<dbReference type="EMBL" id="JAATIQ010000098">
    <property type="protein sequence ID" value="KAF4383364.1"/>
    <property type="molecule type" value="Genomic_DNA"/>
</dbReference>
<reference evidence="3 6" key="1">
    <citation type="journal article" date="2020" name="bioRxiv">
        <title>Sequence and annotation of 42 cannabis genomes reveals extensive copy number variation in cannabinoid synthesis and pathogen resistance genes.</title>
        <authorList>
            <person name="Mckernan K.J."/>
            <person name="Helbert Y."/>
            <person name="Kane L.T."/>
            <person name="Ebling H."/>
            <person name="Zhang L."/>
            <person name="Liu B."/>
            <person name="Eaton Z."/>
            <person name="Mclaughlin S."/>
            <person name="Kingan S."/>
            <person name="Baybayan P."/>
            <person name="Concepcion G."/>
            <person name="Jordan M."/>
            <person name="Riva A."/>
            <person name="Barbazuk W."/>
            <person name="Harkins T."/>
        </authorList>
    </citation>
    <scope>NUCLEOTIDE SEQUENCE [LARGE SCALE GENOMIC DNA]</scope>
    <source>
        <strain evidence="6">cv. Jamaican Lion 4</strain>
        <strain evidence="3">Father</strain>
        <tissue evidence="3">Leaf</tissue>
    </source>
</reference>
<evidence type="ECO:0000313" key="5">
    <source>
        <dbReference type="EMBL" id="KAF4383368.1"/>
    </source>
</evidence>
<dbReference type="EMBL" id="JAATIQ010000098">
    <property type="protein sequence ID" value="KAF4383368.1"/>
    <property type="molecule type" value="Genomic_DNA"/>
</dbReference>
<organism evidence="3 6">
    <name type="scientific">Cannabis sativa</name>
    <name type="common">Hemp</name>
    <name type="synonym">Marijuana</name>
    <dbReference type="NCBI Taxonomy" id="3483"/>
    <lineage>
        <taxon>Eukaryota</taxon>
        <taxon>Viridiplantae</taxon>
        <taxon>Streptophyta</taxon>
        <taxon>Embryophyta</taxon>
        <taxon>Tracheophyta</taxon>
        <taxon>Spermatophyta</taxon>
        <taxon>Magnoliopsida</taxon>
        <taxon>eudicotyledons</taxon>
        <taxon>Gunneridae</taxon>
        <taxon>Pentapetalae</taxon>
        <taxon>rosids</taxon>
        <taxon>fabids</taxon>
        <taxon>Rosales</taxon>
        <taxon>Cannabaceae</taxon>
        <taxon>Cannabis</taxon>
    </lineage>
</organism>
<evidence type="ECO:0000313" key="4">
    <source>
        <dbReference type="EMBL" id="KAF4383367.1"/>
    </source>
</evidence>
<dbReference type="EMBL" id="JAATIQ010000098">
    <property type="protein sequence ID" value="KAF4383365.1"/>
    <property type="molecule type" value="Genomic_DNA"/>
</dbReference>
<dbReference type="EMBL" id="JAATIQ010000098">
    <property type="protein sequence ID" value="KAF4383367.1"/>
    <property type="molecule type" value="Genomic_DNA"/>
</dbReference>
<evidence type="ECO:0000313" key="1">
    <source>
        <dbReference type="EMBL" id="KAF4383364.1"/>
    </source>
</evidence>
<sequence length="59" mass="7159">MNWRPLQPDFRKGELVLKLKATRLIVYEFMPRRSLENHIFKGEISFPFFSFVILEPYRG</sequence>
<dbReference type="Proteomes" id="UP000583929">
    <property type="component" value="Unassembled WGS sequence"/>
</dbReference>
<name>A0A7J6GKB2_CANSA</name>
<evidence type="ECO:0000313" key="6">
    <source>
        <dbReference type="Proteomes" id="UP000583929"/>
    </source>
</evidence>
<evidence type="ECO:0000313" key="2">
    <source>
        <dbReference type="EMBL" id="KAF4383365.1"/>
    </source>
</evidence>
<proteinExistence type="predicted"/>
<protein>
    <submittedName>
        <fullName evidence="3">Uncharacterized protein</fullName>
    </submittedName>
</protein>